<reference evidence="1" key="1">
    <citation type="submission" date="2018-05" db="EMBL/GenBank/DDBJ databases">
        <authorList>
            <person name="Lanie J.A."/>
            <person name="Ng W.-L."/>
            <person name="Kazmierczak K.M."/>
            <person name="Andrzejewski T.M."/>
            <person name="Davidsen T.M."/>
            <person name="Wayne K.J."/>
            <person name="Tettelin H."/>
            <person name="Glass J.I."/>
            <person name="Rusch D."/>
            <person name="Podicherti R."/>
            <person name="Tsui H.-C.T."/>
            <person name="Winkler M.E."/>
        </authorList>
    </citation>
    <scope>NUCLEOTIDE SEQUENCE</scope>
</reference>
<accession>A0A382K5N6</accession>
<organism evidence="1">
    <name type="scientific">marine metagenome</name>
    <dbReference type="NCBI Taxonomy" id="408172"/>
    <lineage>
        <taxon>unclassified sequences</taxon>
        <taxon>metagenomes</taxon>
        <taxon>ecological metagenomes</taxon>
    </lineage>
</organism>
<proteinExistence type="predicted"/>
<evidence type="ECO:0000313" key="1">
    <source>
        <dbReference type="EMBL" id="SVC19780.1"/>
    </source>
</evidence>
<name>A0A382K5N6_9ZZZZ</name>
<feature type="non-terminal residue" evidence="1">
    <location>
        <position position="1"/>
    </location>
</feature>
<gene>
    <name evidence="1" type="ORF">METZ01_LOCUS272634</name>
</gene>
<dbReference type="EMBL" id="UINC01078575">
    <property type="protein sequence ID" value="SVC19780.1"/>
    <property type="molecule type" value="Genomic_DNA"/>
</dbReference>
<sequence length="73" mass="8168">VVRNFVVCHGSGQFTLGSVSQYLRQSLSFLNQTKKIRPNRTNPLLVKAVLTLRPATLSLFAQFFEVSKSSKIV</sequence>
<dbReference type="AlphaFoldDB" id="A0A382K5N6"/>
<protein>
    <submittedName>
        <fullName evidence="1">Uncharacterized protein</fullName>
    </submittedName>
</protein>